<dbReference type="PANTHER" id="PTHR42695:SF5">
    <property type="entry name" value="GLUTAMINE AMIDOTRANSFERASE YLR126C-RELATED"/>
    <property type="match status" value="1"/>
</dbReference>
<organism evidence="2 3">
    <name type="scientific">Myroides odoratimimus</name>
    <dbReference type="NCBI Taxonomy" id="76832"/>
    <lineage>
        <taxon>Bacteria</taxon>
        <taxon>Pseudomonadati</taxon>
        <taxon>Bacteroidota</taxon>
        <taxon>Flavobacteriia</taxon>
        <taxon>Flavobacteriales</taxon>
        <taxon>Flavobacteriaceae</taxon>
        <taxon>Myroides</taxon>
    </lineage>
</organism>
<dbReference type="InterPro" id="IPR044992">
    <property type="entry name" value="ChyE-like"/>
</dbReference>
<dbReference type="Proteomes" id="UP000069030">
    <property type="component" value="Chromosome"/>
</dbReference>
<dbReference type="CDD" id="cd01741">
    <property type="entry name" value="GATase1_1"/>
    <property type="match status" value="1"/>
</dbReference>
<proteinExistence type="predicted"/>
<reference evidence="2 3" key="1">
    <citation type="journal article" date="2016" name="J. Zhejiang Univ. Sci. B">
        <title>Antibiotic resistance mechanisms of Myroides sp.</title>
        <authorList>
            <person name="Hu S."/>
            <person name="Yuan S."/>
            <person name="Qu H."/>
            <person name="Jiang T."/>
            <person name="Zhou Y."/>
            <person name="Wang M."/>
            <person name="Ming D."/>
        </authorList>
    </citation>
    <scope>NUCLEOTIDE SEQUENCE [LARGE SCALE GENOMIC DNA]</scope>
    <source>
        <strain evidence="2 3">PR63039</strain>
    </source>
</reference>
<keyword evidence="2" id="KW-0315">Glutamine amidotransferase</keyword>
<name>A0AAI8G5N0_9FLAO</name>
<dbReference type="SUPFAM" id="SSF52317">
    <property type="entry name" value="Class I glutamine amidotransferase-like"/>
    <property type="match status" value="1"/>
</dbReference>
<dbReference type="GeneID" id="66975832"/>
<dbReference type="InterPro" id="IPR017926">
    <property type="entry name" value="GATASE"/>
</dbReference>
<evidence type="ECO:0000259" key="1">
    <source>
        <dbReference type="Pfam" id="PF00117"/>
    </source>
</evidence>
<dbReference type="AlphaFoldDB" id="A0AAI8G5N0"/>
<dbReference type="Gene3D" id="3.40.50.880">
    <property type="match status" value="1"/>
</dbReference>
<evidence type="ECO:0000313" key="2">
    <source>
        <dbReference type="EMBL" id="ALU27200.1"/>
    </source>
</evidence>
<dbReference type="InterPro" id="IPR029062">
    <property type="entry name" value="Class_I_gatase-like"/>
</dbReference>
<dbReference type="EMBL" id="CP013690">
    <property type="protein sequence ID" value="ALU27200.1"/>
    <property type="molecule type" value="Genomic_DNA"/>
</dbReference>
<dbReference type="NCBIfam" id="NF006098">
    <property type="entry name" value="PRK08250.1"/>
    <property type="match status" value="1"/>
</dbReference>
<feature type="domain" description="Glutamine amidotransferase" evidence="1">
    <location>
        <begin position="40"/>
        <end position="186"/>
    </location>
</feature>
<evidence type="ECO:0000313" key="3">
    <source>
        <dbReference type="Proteomes" id="UP000069030"/>
    </source>
</evidence>
<dbReference type="GO" id="GO:0005829">
    <property type="term" value="C:cytosol"/>
    <property type="evidence" value="ECO:0007669"/>
    <property type="project" value="TreeGrafter"/>
</dbReference>
<dbReference type="Pfam" id="PF00117">
    <property type="entry name" value="GATase"/>
    <property type="match status" value="1"/>
</dbReference>
<dbReference type="KEGG" id="mod:AS202_13975"/>
<sequence>MHIHFVIHEEYEGPGAFLDWVKDHNYSVSMTKLYENNILPTSAEHIDLLIVLGGPQDPITTTDECPYFDAQKEKELILKCILAHKAVIGVCLGAQLIGEALCNAYSHSPEKEFGVWPIHLTDEGKTHPKFKHIENELPVGHWHNDMPGLTPDAIVLATSEGCPRQIIEYSNLVYGLQCHMEFTPEVIELIIANDQESLVRYANHRFVQSAQQLMKYDYTTMNQALYTFLDKLVEEYKQLSDVRPLHHL</sequence>
<dbReference type="FunFam" id="3.40.50.880:FF:000033">
    <property type="entry name" value="Glutamine amidotransferase class-I"/>
    <property type="match status" value="1"/>
</dbReference>
<dbReference type="PROSITE" id="PS51273">
    <property type="entry name" value="GATASE_TYPE_1"/>
    <property type="match status" value="1"/>
</dbReference>
<gene>
    <name evidence="2" type="ORF">AS202_13975</name>
</gene>
<dbReference type="RefSeq" id="WP_006263530.1">
    <property type="nucleotide sequence ID" value="NZ_CP013690.1"/>
</dbReference>
<accession>A0AAI8G5N0</accession>
<protein>
    <submittedName>
        <fullName evidence="2">Glutamine amidotransferase</fullName>
    </submittedName>
</protein>
<dbReference type="PANTHER" id="PTHR42695">
    <property type="entry name" value="GLUTAMINE AMIDOTRANSFERASE YLR126C-RELATED"/>
    <property type="match status" value="1"/>
</dbReference>